<dbReference type="AlphaFoldDB" id="A0A9Q6YZW4"/>
<keyword evidence="3" id="KW-1185">Reference proteome</keyword>
<feature type="domain" description="RCK N-terminal" evidence="1">
    <location>
        <begin position="1"/>
        <end position="116"/>
    </location>
</feature>
<evidence type="ECO:0000313" key="3">
    <source>
        <dbReference type="Proteomes" id="UP000595373"/>
    </source>
</evidence>
<dbReference type="PANTHER" id="PTHR43833">
    <property type="entry name" value="POTASSIUM CHANNEL PROTEIN 2-RELATED-RELATED"/>
    <property type="match status" value="1"/>
</dbReference>
<dbReference type="OrthoDB" id="9776294at2"/>
<evidence type="ECO:0000313" key="2">
    <source>
        <dbReference type="EMBL" id="QQF82019.1"/>
    </source>
</evidence>
<dbReference type="PANTHER" id="PTHR43833:SF7">
    <property type="entry name" value="KTR SYSTEM POTASSIUM UPTAKE PROTEIN C"/>
    <property type="match status" value="1"/>
</dbReference>
<dbReference type="InterPro" id="IPR006037">
    <property type="entry name" value="RCK_C"/>
</dbReference>
<reference evidence="2 3" key="1">
    <citation type="submission" date="2020-12" db="EMBL/GenBank/DDBJ databases">
        <title>ASc-MMNZ-VFA-070.</title>
        <authorList>
            <person name="Schryvers A."/>
            <person name="Mostafa Nazari M."/>
            <person name="Farshchi Andisi V."/>
            <person name="Timsit E."/>
            <person name="Walter Morck D."/>
        </authorList>
    </citation>
    <scope>NUCLEOTIDE SEQUENCE [LARGE SCALE GENOMIC DNA]</scope>
    <source>
        <strain evidence="2 3">ASc-MMNZ-VFA-070</strain>
    </source>
</reference>
<accession>A0A9Q6YZW4</accession>
<dbReference type="Gene3D" id="3.30.70.1450">
    <property type="entry name" value="Regulator of K+ conductance, C-terminal domain"/>
    <property type="match status" value="1"/>
</dbReference>
<dbReference type="SUPFAM" id="SSF116726">
    <property type="entry name" value="TrkA C-terminal domain-like"/>
    <property type="match status" value="1"/>
</dbReference>
<dbReference type="InterPro" id="IPR036721">
    <property type="entry name" value="RCK_C_sf"/>
</dbReference>
<name>A0A9Q6YZW4_HISSO</name>
<dbReference type="Pfam" id="PF02080">
    <property type="entry name" value="TrkA_C"/>
    <property type="match status" value="1"/>
</dbReference>
<dbReference type="GO" id="GO:0008324">
    <property type="term" value="F:monoatomic cation transmembrane transporter activity"/>
    <property type="evidence" value="ECO:0007669"/>
    <property type="project" value="InterPro"/>
</dbReference>
<dbReference type="EMBL" id="CP066558">
    <property type="protein sequence ID" value="QQF82019.1"/>
    <property type="molecule type" value="Genomic_DNA"/>
</dbReference>
<dbReference type="RefSeq" id="WP_075294379.1">
    <property type="nucleotide sequence ID" value="NZ_CP018802.1"/>
</dbReference>
<protein>
    <submittedName>
        <fullName evidence="2">TrkA family potassium uptake protein</fullName>
    </submittedName>
</protein>
<organism evidence="2 3">
    <name type="scientific">Histophilus somni</name>
    <name type="common">Haemophilus somnus</name>
    <dbReference type="NCBI Taxonomy" id="731"/>
    <lineage>
        <taxon>Bacteria</taxon>
        <taxon>Pseudomonadati</taxon>
        <taxon>Pseudomonadota</taxon>
        <taxon>Gammaproteobacteria</taxon>
        <taxon>Pasteurellales</taxon>
        <taxon>Pasteurellaceae</taxon>
        <taxon>Histophilus</taxon>
    </lineage>
</organism>
<dbReference type="Proteomes" id="UP000595373">
    <property type="component" value="Chromosome"/>
</dbReference>
<dbReference type="InterPro" id="IPR003148">
    <property type="entry name" value="RCK_N"/>
</dbReference>
<dbReference type="InterPro" id="IPR050721">
    <property type="entry name" value="Trk_Ktr_HKT_K-transport"/>
</dbReference>
<proteinExistence type="predicted"/>
<dbReference type="SUPFAM" id="SSF51735">
    <property type="entry name" value="NAD(P)-binding Rossmann-fold domains"/>
    <property type="match status" value="1"/>
</dbReference>
<dbReference type="Gene3D" id="3.40.50.720">
    <property type="entry name" value="NAD(P)-binding Rossmann-like Domain"/>
    <property type="match status" value="1"/>
</dbReference>
<dbReference type="GO" id="GO:0006813">
    <property type="term" value="P:potassium ion transport"/>
    <property type="evidence" value="ECO:0007669"/>
    <property type="project" value="InterPro"/>
</dbReference>
<gene>
    <name evidence="2" type="ORF">JFL49_08130</name>
</gene>
<dbReference type="InterPro" id="IPR036291">
    <property type="entry name" value="NAD(P)-bd_dom_sf"/>
</dbReference>
<evidence type="ECO:0000259" key="1">
    <source>
        <dbReference type="PROSITE" id="PS51201"/>
    </source>
</evidence>
<sequence length="220" mass="24569">MQFAIIGLGKFGKSVARELYKLGNQVVGMDINEKKVEQCSHFLSASLILDATDKTALRELNIQEFDAVLVSIGESLESNLLCTLNLIDLKANQIWAKAKNAAHHAILSSLGIQHIVRPENDMGILVGQSMNCPSVTHCIPLGSDLFLIHFRVQFQTTITLGMLKKRYKDIVITAIQRGEQLISNPDDETEIHRQDHLLIIGYLNNLRTLTGELNKIQNEI</sequence>
<dbReference type="PROSITE" id="PS51201">
    <property type="entry name" value="RCK_N"/>
    <property type="match status" value="1"/>
</dbReference>
<dbReference type="Pfam" id="PF02254">
    <property type="entry name" value="TrkA_N"/>
    <property type="match status" value="1"/>
</dbReference>